<name>A0ACC8CI01_MANES</name>
<dbReference type="EMBL" id="CM004401">
    <property type="protein sequence ID" value="OAY29741.2"/>
    <property type="molecule type" value="Genomic_DNA"/>
</dbReference>
<reference evidence="2" key="1">
    <citation type="journal article" date="2016" name="Nat. Biotechnol.">
        <title>Sequencing wild and cultivated cassava and related species reveals extensive interspecific hybridization and genetic diversity.</title>
        <authorList>
            <person name="Bredeson J.V."/>
            <person name="Lyons J.B."/>
            <person name="Prochnik S.E."/>
            <person name="Wu G.A."/>
            <person name="Ha C.M."/>
            <person name="Edsinger-Gonzales E."/>
            <person name="Grimwood J."/>
            <person name="Schmutz J."/>
            <person name="Rabbi I.Y."/>
            <person name="Egesi C."/>
            <person name="Nauluvula P."/>
            <person name="Lebot V."/>
            <person name="Ndunguru J."/>
            <person name="Mkamilo G."/>
            <person name="Bart R.S."/>
            <person name="Setter T.L."/>
            <person name="Gleadow R.M."/>
            <person name="Kulakow P."/>
            <person name="Ferguson M.E."/>
            <person name="Rounsley S."/>
            <person name="Rokhsar D.S."/>
        </authorList>
    </citation>
    <scope>NUCLEOTIDE SEQUENCE [LARGE SCALE GENOMIC DNA]</scope>
    <source>
        <strain evidence="2">cv. AM560-2</strain>
    </source>
</reference>
<evidence type="ECO:0000313" key="1">
    <source>
        <dbReference type="EMBL" id="OAY29741.2"/>
    </source>
</evidence>
<comment type="caution">
    <text evidence="1">The sequence shown here is derived from an EMBL/GenBank/DDBJ whole genome shotgun (WGS) entry which is preliminary data.</text>
</comment>
<evidence type="ECO:0000313" key="2">
    <source>
        <dbReference type="Proteomes" id="UP000091857"/>
    </source>
</evidence>
<gene>
    <name evidence="1" type="ORF">MANES_15G164401v8</name>
</gene>
<organism evidence="1 2">
    <name type="scientific">Manihot esculenta</name>
    <name type="common">Cassava</name>
    <name type="synonym">Jatropha manihot</name>
    <dbReference type="NCBI Taxonomy" id="3983"/>
    <lineage>
        <taxon>Eukaryota</taxon>
        <taxon>Viridiplantae</taxon>
        <taxon>Streptophyta</taxon>
        <taxon>Embryophyta</taxon>
        <taxon>Tracheophyta</taxon>
        <taxon>Spermatophyta</taxon>
        <taxon>Magnoliopsida</taxon>
        <taxon>eudicotyledons</taxon>
        <taxon>Gunneridae</taxon>
        <taxon>Pentapetalae</taxon>
        <taxon>rosids</taxon>
        <taxon>fabids</taxon>
        <taxon>Malpighiales</taxon>
        <taxon>Euphorbiaceae</taxon>
        <taxon>Crotonoideae</taxon>
        <taxon>Manihoteae</taxon>
        <taxon>Manihot</taxon>
    </lineage>
</organism>
<keyword evidence="2" id="KW-1185">Reference proteome</keyword>
<sequence>METVPFLLLICLLIGQYVCDRDAQLVQCRAADREALLDFKMGLNDTYLLSSWQGTDCCGWSGIYCDNATGAVIALDISDPSGRHPLGGEIRPSLAELKSLKYLDLSLNNLHGRLPAFLGNMTSLMHLDLSQNYFIGEIPDSLGQLKNLTLLSLCYNLLEGLIPASIGNLHHLSHLDLSSNKLNGTIPDSLGMLSELISLDVYMNELKGVISETHFLRLSKLENLWLSKNSLIFNVRSNWVPPFQIYEIDLGSCYLGPSFPAWLRSQQHITDLDISNCNISGTIPNWFWDMSGELASLNVSFNHLEGHLPNLLNVSRATVDFSHNNFQGPIPLADLSFLELSNNQFSGPIPSNIGQVMPYIMFLYLFGNQLTGEIPGSIGETIIVALDLSRNNLTGSIPSSMGNCSDLLALDLQDNNLSGGIPRSMGQLHQLQTLHLGKNRLSGEIPSSLKCLTSLETLDLSNNKLTGLSDLASLQFLDIAENQLNGSFPSAFGNLKAMTHLQNITQQRCLRRVFGRGCYNEYQENIFATIHGHELRYTKTVSLLAGIDLSGNNLSGEFPKDITKLVGLEVLNLSRNYISGQIPENISEMRQLLSLDLSSNSLSGPIPQGMSSMTFLESLNLSNNNLSGRIPYKSQMTTFRASSFAGNSGLCGEPLALKCPGNDSNNKDGHDDSDSGRKDEADDDNGFIGKLFYLSIGMGFAVGLVLPFLIFAIKRSWGGVYFALVDVIAYRLSSRKMKTVFIKI</sequence>
<protein>
    <submittedName>
        <fullName evidence="1">Uncharacterized protein</fullName>
    </submittedName>
</protein>
<accession>A0ACC8CI01</accession>
<proteinExistence type="predicted"/>
<dbReference type="Proteomes" id="UP000091857">
    <property type="component" value="Chromosome 15"/>
</dbReference>